<dbReference type="InterPro" id="IPR006311">
    <property type="entry name" value="TAT_signal"/>
</dbReference>
<reference evidence="12 13" key="1">
    <citation type="submission" date="2022-04" db="EMBL/GenBank/DDBJ databases">
        <title>Roseobacter sp. WL0113 is a bacterium isolated from neritic sediment.</title>
        <authorList>
            <person name="Wang L."/>
            <person name="He W."/>
            <person name="Zhang D.-F."/>
        </authorList>
    </citation>
    <scope>NUCLEOTIDE SEQUENCE [LARGE SCALE GENOMIC DNA]</scope>
    <source>
        <strain evidence="12 13">WL0113</strain>
    </source>
</reference>
<protein>
    <recommendedName>
        <fullName evidence="3">FAD:protein FMN transferase</fullName>
        <ecNumber evidence="2">2.7.1.180</ecNumber>
    </recommendedName>
    <alternativeName>
        <fullName evidence="9">Flavin transferase</fullName>
    </alternativeName>
</protein>
<evidence type="ECO:0000256" key="5">
    <source>
        <dbReference type="ARBA" id="ARBA00022679"/>
    </source>
</evidence>
<feature type="chain" id="PRO_5045760168" description="FAD:protein FMN transferase" evidence="11">
    <location>
        <begin position="26"/>
        <end position="304"/>
    </location>
</feature>
<keyword evidence="11" id="KW-0732">Signal</keyword>
<dbReference type="InterPro" id="IPR024932">
    <property type="entry name" value="ApbE"/>
</dbReference>
<evidence type="ECO:0000313" key="13">
    <source>
        <dbReference type="Proteomes" id="UP001208690"/>
    </source>
</evidence>
<keyword evidence="8" id="KW-0460">Magnesium</keyword>
<evidence type="ECO:0000256" key="11">
    <source>
        <dbReference type="SAM" id="SignalP"/>
    </source>
</evidence>
<feature type="signal peptide" evidence="11">
    <location>
        <begin position="1"/>
        <end position="25"/>
    </location>
</feature>
<evidence type="ECO:0000256" key="4">
    <source>
        <dbReference type="ARBA" id="ARBA00022630"/>
    </source>
</evidence>
<dbReference type="GO" id="GO:0016740">
    <property type="term" value="F:transferase activity"/>
    <property type="evidence" value="ECO:0007669"/>
    <property type="project" value="UniProtKB-KW"/>
</dbReference>
<dbReference type="RefSeq" id="WP_263845735.1">
    <property type="nucleotide sequence ID" value="NZ_JALIEB010000016.1"/>
</dbReference>
<dbReference type="PANTHER" id="PTHR30040">
    <property type="entry name" value="THIAMINE BIOSYNTHESIS LIPOPROTEIN APBE"/>
    <property type="match status" value="1"/>
</dbReference>
<keyword evidence="4" id="KW-0285">Flavoprotein</keyword>
<keyword evidence="7" id="KW-0274">FAD</keyword>
<comment type="catalytic activity">
    <reaction evidence="10">
        <text>L-threonyl-[protein] + FAD = FMN-L-threonyl-[protein] + AMP + H(+)</text>
        <dbReference type="Rhea" id="RHEA:36847"/>
        <dbReference type="Rhea" id="RHEA-COMP:11060"/>
        <dbReference type="Rhea" id="RHEA-COMP:11061"/>
        <dbReference type="ChEBI" id="CHEBI:15378"/>
        <dbReference type="ChEBI" id="CHEBI:30013"/>
        <dbReference type="ChEBI" id="CHEBI:57692"/>
        <dbReference type="ChEBI" id="CHEBI:74257"/>
        <dbReference type="ChEBI" id="CHEBI:456215"/>
        <dbReference type="EC" id="2.7.1.180"/>
    </reaction>
</comment>
<dbReference type="SUPFAM" id="SSF143631">
    <property type="entry name" value="ApbE-like"/>
    <property type="match status" value="1"/>
</dbReference>
<proteinExistence type="predicted"/>
<gene>
    <name evidence="12" type="ORF">MUB52_18975</name>
</gene>
<sequence>MTMISRRRMLTILAAATAFPASAMARAEMHTWQGRALGARATLRLAHPDAAAIAARVASEIDRLEDVFSLFRPESALARLNRDGSLTAPPFELLECLSLAGRVLAATEGRFDPTVQPLWRAYADAAIAGHAPKDTDLSRARALIGWDGVQVAPDRIMLRPGMALTLNGIAQGVIADRIADLLAGEGLDNVLIDTGEFRALGGAPDGDAWPVRLAAGGEVPLKARALATSAPRGTTFGKGSSGESHILDPKSGTSVAAMWSEISVSAQSAGLADALSTAACLFSTEAEIIACLRQFNDVRLENVG</sequence>
<dbReference type="EC" id="2.7.1.180" evidence="2"/>
<comment type="cofactor">
    <cofactor evidence="1">
        <name>Mg(2+)</name>
        <dbReference type="ChEBI" id="CHEBI:18420"/>
    </cofactor>
</comment>
<keyword evidence="5 12" id="KW-0808">Transferase</keyword>
<evidence type="ECO:0000256" key="1">
    <source>
        <dbReference type="ARBA" id="ARBA00001946"/>
    </source>
</evidence>
<dbReference type="PROSITE" id="PS51318">
    <property type="entry name" value="TAT"/>
    <property type="match status" value="1"/>
</dbReference>
<dbReference type="EMBL" id="JALIEB010000016">
    <property type="protein sequence ID" value="MCV3273519.1"/>
    <property type="molecule type" value="Genomic_DNA"/>
</dbReference>
<keyword evidence="6" id="KW-0479">Metal-binding</keyword>
<accession>A0ABT3BJH9</accession>
<evidence type="ECO:0000256" key="7">
    <source>
        <dbReference type="ARBA" id="ARBA00022827"/>
    </source>
</evidence>
<dbReference type="InterPro" id="IPR003374">
    <property type="entry name" value="ApbE-like_sf"/>
</dbReference>
<keyword evidence="13" id="KW-1185">Reference proteome</keyword>
<dbReference type="PANTHER" id="PTHR30040:SF2">
    <property type="entry name" value="FAD:PROTEIN FMN TRANSFERASE"/>
    <property type="match status" value="1"/>
</dbReference>
<dbReference type="Gene3D" id="3.10.520.10">
    <property type="entry name" value="ApbE-like domains"/>
    <property type="match status" value="1"/>
</dbReference>
<evidence type="ECO:0000256" key="9">
    <source>
        <dbReference type="ARBA" id="ARBA00031306"/>
    </source>
</evidence>
<evidence type="ECO:0000256" key="3">
    <source>
        <dbReference type="ARBA" id="ARBA00016337"/>
    </source>
</evidence>
<evidence type="ECO:0000313" key="12">
    <source>
        <dbReference type="EMBL" id="MCV3273519.1"/>
    </source>
</evidence>
<evidence type="ECO:0000256" key="10">
    <source>
        <dbReference type="ARBA" id="ARBA00048540"/>
    </source>
</evidence>
<evidence type="ECO:0000256" key="8">
    <source>
        <dbReference type="ARBA" id="ARBA00022842"/>
    </source>
</evidence>
<name>A0ABT3BJH9_9RHOB</name>
<comment type="caution">
    <text evidence="12">The sequence shown here is derived from an EMBL/GenBank/DDBJ whole genome shotgun (WGS) entry which is preliminary data.</text>
</comment>
<dbReference type="Pfam" id="PF02424">
    <property type="entry name" value="ApbE"/>
    <property type="match status" value="1"/>
</dbReference>
<organism evidence="12 13">
    <name type="scientific">Roseobacter sinensis</name>
    <dbReference type="NCBI Taxonomy" id="2931391"/>
    <lineage>
        <taxon>Bacteria</taxon>
        <taxon>Pseudomonadati</taxon>
        <taxon>Pseudomonadota</taxon>
        <taxon>Alphaproteobacteria</taxon>
        <taxon>Rhodobacterales</taxon>
        <taxon>Roseobacteraceae</taxon>
        <taxon>Roseobacter</taxon>
    </lineage>
</organism>
<dbReference type="Proteomes" id="UP001208690">
    <property type="component" value="Unassembled WGS sequence"/>
</dbReference>
<evidence type="ECO:0000256" key="2">
    <source>
        <dbReference type="ARBA" id="ARBA00011955"/>
    </source>
</evidence>
<evidence type="ECO:0000256" key="6">
    <source>
        <dbReference type="ARBA" id="ARBA00022723"/>
    </source>
</evidence>